<dbReference type="InterPro" id="IPR001509">
    <property type="entry name" value="Epimerase_deHydtase"/>
</dbReference>
<feature type="domain" description="NAD-dependent epimerase/dehydratase" evidence="1">
    <location>
        <begin position="10"/>
        <end position="239"/>
    </location>
</feature>
<protein>
    <submittedName>
        <fullName evidence="2">NAD-dependent epimerase/dehydratase family protein</fullName>
    </submittedName>
</protein>
<evidence type="ECO:0000313" key="3">
    <source>
        <dbReference type="Proteomes" id="UP001321018"/>
    </source>
</evidence>
<dbReference type="PANTHER" id="PTHR43245:SF13">
    <property type="entry name" value="UDP-D-APIOSE_UDP-D-XYLOSE SYNTHASE 2"/>
    <property type="match status" value="1"/>
</dbReference>
<dbReference type="SUPFAM" id="SSF51735">
    <property type="entry name" value="NAD(P)-binding Rossmann-fold domains"/>
    <property type="match status" value="1"/>
</dbReference>
<dbReference type="InterPro" id="IPR050177">
    <property type="entry name" value="Lipid_A_modif_metabolic_enz"/>
</dbReference>
<dbReference type="Proteomes" id="UP001321018">
    <property type="component" value="Unassembled WGS sequence"/>
</dbReference>
<dbReference type="InterPro" id="IPR036291">
    <property type="entry name" value="NAD(P)-bd_dom_sf"/>
</dbReference>
<dbReference type="EMBL" id="JAOPKA010000010">
    <property type="protein sequence ID" value="MCU4742803.1"/>
    <property type="molecule type" value="Genomic_DNA"/>
</dbReference>
<reference evidence="2" key="1">
    <citation type="submission" date="2022-09" db="EMBL/GenBank/DDBJ databases">
        <title>Enrichment on poylsaccharides allowed isolation of novel metabolic and taxonomic groups of Haloarchaea.</title>
        <authorList>
            <person name="Sorokin D.Y."/>
            <person name="Elcheninov A.G."/>
            <person name="Khizhniak T.V."/>
            <person name="Kolganova T.V."/>
            <person name="Kublanov I.V."/>
        </authorList>
    </citation>
    <scope>NUCLEOTIDE SEQUENCE</scope>
    <source>
        <strain evidence="2">AArc-xg1-1</strain>
    </source>
</reference>
<dbReference type="AlphaFoldDB" id="A0AAP2Z1E5"/>
<dbReference type="RefSeq" id="WP_338004618.1">
    <property type="nucleotide sequence ID" value="NZ_JAOPKA010000010.1"/>
</dbReference>
<sequence length="303" mass="32483">MLDQFSGKSVLVTGGAGFIGGKLVETLVPVADVTVLDDCSGGDPESVPSEATFVQGDIRDRETVSDAMEGIDVVFHEAALVSVSRSVEDPLESHTRNATGTLTVLEAARDHDARVVCASSAAIYGQPSEVPVSETDPKEPTSPYGLDKLALDEYTRLYHELYGLETVALRYFNVYGPGQPANDYSGVISIFFDRALDGEPLTVFGDGEQTRDFVFIDDIVQANLRAAVTDDVGEAYNIGTGTRVTITELAESVLEVTGSSSEIVYDDPREGDIRHSGADISKAREMLGFEPSVSLEDGLSRFV</sequence>
<dbReference type="Gene3D" id="3.40.50.720">
    <property type="entry name" value="NAD(P)-binding Rossmann-like Domain"/>
    <property type="match status" value="1"/>
</dbReference>
<evidence type="ECO:0000313" key="2">
    <source>
        <dbReference type="EMBL" id="MCU4742803.1"/>
    </source>
</evidence>
<dbReference type="PRINTS" id="PR01713">
    <property type="entry name" value="NUCEPIMERASE"/>
</dbReference>
<organism evidence="2 3">
    <name type="scientific">Natronoglomus mannanivorans</name>
    <dbReference type="NCBI Taxonomy" id="2979990"/>
    <lineage>
        <taxon>Archaea</taxon>
        <taxon>Methanobacteriati</taxon>
        <taxon>Methanobacteriota</taxon>
        <taxon>Stenosarchaea group</taxon>
        <taxon>Halobacteria</taxon>
        <taxon>Halobacteriales</taxon>
        <taxon>Natrialbaceae</taxon>
        <taxon>Natronoglomus</taxon>
    </lineage>
</organism>
<gene>
    <name evidence="2" type="ORF">OB960_15545</name>
</gene>
<dbReference type="Pfam" id="PF01370">
    <property type="entry name" value="Epimerase"/>
    <property type="match status" value="1"/>
</dbReference>
<proteinExistence type="predicted"/>
<evidence type="ECO:0000259" key="1">
    <source>
        <dbReference type="Pfam" id="PF01370"/>
    </source>
</evidence>
<comment type="caution">
    <text evidence="2">The sequence shown here is derived from an EMBL/GenBank/DDBJ whole genome shotgun (WGS) entry which is preliminary data.</text>
</comment>
<accession>A0AAP2Z1E5</accession>
<dbReference type="PANTHER" id="PTHR43245">
    <property type="entry name" value="BIFUNCTIONAL POLYMYXIN RESISTANCE PROTEIN ARNA"/>
    <property type="match status" value="1"/>
</dbReference>
<dbReference type="Gene3D" id="3.90.25.10">
    <property type="entry name" value="UDP-galactose 4-epimerase, domain 1"/>
    <property type="match status" value="1"/>
</dbReference>
<name>A0AAP2Z1E5_9EURY</name>